<accession>A0ABY4WBU4</accession>
<organism evidence="3 4">
    <name type="scientific">Sneathiella marina</name>
    <dbReference type="NCBI Taxonomy" id="2950108"/>
    <lineage>
        <taxon>Bacteria</taxon>
        <taxon>Pseudomonadati</taxon>
        <taxon>Pseudomonadota</taxon>
        <taxon>Alphaproteobacteria</taxon>
        <taxon>Sneathiellales</taxon>
        <taxon>Sneathiellaceae</taxon>
        <taxon>Sneathiella</taxon>
    </lineage>
</organism>
<dbReference type="PANTHER" id="PTHR22946">
    <property type="entry name" value="DIENELACTONE HYDROLASE DOMAIN-CONTAINING PROTEIN-RELATED"/>
    <property type="match status" value="1"/>
</dbReference>
<dbReference type="InterPro" id="IPR029058">
    <property type="entry name" value="AB_hydrolase_fold"/>
</dbReference>
<dbReference type="SUPFAM" id="SSF53474">
    <property type="entry name" value="alpha/beta-Hydrolases"/>
    <property type="match status" value="1"/>
</dbReference>
<evidence type="ECO:0000313" key="4">
    <source>
        <dbReference type="Proteomes" id="UP001056291"/>
    </source>
</evidence>
<dbReference type="Gene3D" id="3.40.50.1820">
    <property type="entry name" value="alpha/beta hydrolase"/>
    <property type="match status" value="1"/>
</dbReference>
<keyword evidence="1 3" id="KW-0378">Hydrolase</keyword>
<dbReference type="InterPro" id="IPR050261">
    <property type="entry name" value="FrsA_esterase"/>
</dbReference>
<reference evidence="3" key="1">
    <citation type="submission" date="2022-06" db="EMBL/GenBank/DDBJ databases">
        <title>Sneathiella actinostolidae sp. nov., isolated from a sea anemonein the Western Pacific Ocean.</title>
        <authorList>
            <person name="Wei M.J."/>
        </authorList>
    </citation>
    <scope>NUCLEOTIDE SEQUENCE</scope>
    <source>
        <strain evidence="3">PHK-P5</strain>
    </source>
</reference>
<sequence>MRIKKYIAEFVILVCFSTTLIVSLPVSASQSYENVEFPSLDGTTELKGFLAYPKNKGPWPAVIMLHGCGGLGYSGSVKSSYSSWARQFTAAGLAVLMVDSATPRGFRHTCTRTENRKIQYRDRPKDAYGALGFLQENPNILADRIALVGWSQGGAITLLTIAKNSIGRPVPAPKYDFRVAAAFYPGACNDKRLSMPYTKTPPNKWSTQIPLLVLHGGADNWTVPGPCKKFIENAKDRGNPVSIVIYPGAYHGFDAPNLPMTDLPKYTTIWGVIPKVGTHEAARSDALTRLPRFLVRHLQVD</sequence>
<keyword evidence="4" id="KW-1185">Reference proteome</keyword>
<dbReference type="RefSeq" id="WP_251935718.1">
    <property type="nucleotide sequence ID" value="NZ_CP098747.1"/>
</dbReference>
<protein>
    <submittedName>
        <fullName evidence="3">Dienelactone hydrolase family protein</fullName>
    </submittedName>
</protein>
<proteinExistence type="predicted"/>
<dbReference type="PANTHER" id="PTHR22946:SF9">
    <property type="entry name" value="POLYKETIDE TRANSFERASE AF380"/>
    <property type="match status" value="1"/>
</dbReference>
<feature type="domain" description="Dienelactone hydrolase" evidence="2">
    <location>
        <begin position="47"/>
        <end position="295"/>
    </location>
</feature>
<dbReference type="InterPro" id="IPR002925">
    <property type="entry name" value="Dienelactn_hydro"/>
</dbReference>
<evidence type="ECO:0000256" key="1">
    <source>
        <dbReference type="ARBA" id="ARBA00022801"/>
    </source>
</evidence>
<dbReference type="EMBL" id="CP098747">
    <property type="protein sequence ID" value="USG62126.1"/>
    <property type="molecule type" value="Genomic_DNA"/>
</dbReference>
<evidence type="ECO:0000313" key="3">
    <source>
        <dbReference type="EMBL" id="USG62126.1"/>
    </source>
</evidence>
<dbReference type="Proteomes" id="UP001056291">
    <property type="component" value="Chromosome"/>
</dbReference>
<evidence type="ECO:0000259" key="2">
    <source>
        <dbReference type="Pfam" id="PF01738"/>
    </source>
</evidence>
<gene>
    <name evidence="3" type="ORF">NBZ79_03945</name>
</gene>
<dbReference type="Pfam" id="PF01738">
    <property type="entry name" value="DLH"/>
    <property type="match status" value="1"/>
</dbReference>
<name>A0ABY4WBU4_9PROT</name>
<dbReference type="GO" id="GO:0016787">
    <property type="term" value="F:hydrolase activity"/>
    <property type="evidence" value="ECO:0007669"/>
    <property type="project" value="UniProtKB-KW"/>
</dbReference>